<accession>A0ABV3Q5M0</accession>
<evidence type="ECO:0000313" key="1">
    <source>
        <dbReference type="EMBL" id="MEW9502635.1"/>
    </source>
</evidence>
<dbReference type="Pfam" id="PF00106">
    <property type="entry name" value="adh_short"/>
    <property type="match status" value="1"/>
</dbReference>
<organism evidence="1 2">
    <name type="scientific">Jeotgalibacillus marinus</name>
    <dbReference type="NCBI Taxonomy" id="86667"/>
    <lineage>
        <taxon>Bacteria</taxon>
        <taxon>Bacillati</taxon>
        <taxon>Bacillota</taxon>
        <taxon>Bacilli</taxon>
        <taxon>Bacillales</taxon>
        <taxon>Caryophanaceae</taxon>
        <taxon>Jeotgalibacillus</taxon>
    </lineage>
</organism>
<reference evidence="1 2" key="1">
    <citation type="journal article" date="1979" name="Int. J. Syst. Evol. Microbiol.">
        <title>Bacillus globisporus subsp. marinus subsp. nov.</title>
        <authorList>
            <person name="Liu H."/>
        </authorList>
    </citation>
    <scope>NUCLEOTIDE SEQUENCE [LARGE SCALE GENOMIC DNA]</scope>
    <source>
        <strain evidence="1 2">DSM 1297</strain>
    </source>
</reference>
<proteinExistence type="predicted"/>
<protein>
    <submittedName>
        <fullName evidence="1">SDR family oxidoreductase</fullName>
    </submittedName>
</protein>
<dbReference type="PANTHER" id="PTHR44147:SF2">
    <property type="entry name" value="DEHYDROGENASE_REDUCTASE SDR FAMILY MEMBER 1"/>
    <property type="match status" value="1"/>
</dbReference>
<dbReference type="Gene3D" id="3.40.50.720">
    <property type="entry name" value="NAD(P)-binding Rossmann-like Domain"/>
    <property type="match status" value="1"/>
</dbReference>
<dbReference type="PRINTS" id="PR00081">
    <property type="entry name" value="GDHRDH"/>
</dbReference>
<dbReference type="InterPro" id="IPR036291">
    <property type="entry name" value="NAD(P)-bd_dom_sf"/>
</dbReference>
<keyword evidence="2" id="KW-1185">Reference proteome</keyword>
<dbReference type="NCBIfam" id="NF006159">
    <property type="entry name" value="PRK08303.1"/>
    <property type="match status" value="1"/>
</dbReference>
<dbReference type="Proteomes" id="UP001556040">
    <property type="component" value="Unassembled WGS sequence"/>
</dbReference>
<comment type="caution">
    <text evidence="1">The sequence shown here is derived from an EMBL/GenBank/DDBJ whole genome shotgun (WGS) entry which is preliminary data.</text>
</comment>
<evidence type="ECO:0000313" key="2">
    <source>
        <dbReference type="Proteomes" id="UP001556040"/>
    </source>
</evidence>
<dbReference type="PANTHER" id="PTHR44147">
    <property type="entry name" value="DEHYDROGENASE/REDUCTASE SDR FAMILY MEMBER 1"/>
    <property type="match status" value="1"/>
</dbReference>
<name>A0ABV3Q5M0_9BACL</name>
<gene>
    <name evidence="1" type="ORF">AB1471_12630</name>
</gene>
<dbReference type="RefSeq" id="WP_367780128.1">
    <property type="nucleotide sequence ID" value="NZ_JBFMIA010000013.1"/>
</dbReference>
<dbReference type="EMBL" id="JBFMIA010000013">
    <property type="protein sequence ID" value="MEW9502635.1"/>
    <property type="molecule type" value="Genomic_DNA"/>
</dbReference>
<dbReference type="SUPFAM" id="SSF51735">
    <property type="entry name" value="NAD(P)-binding Rossmann-fold domains"/>
    <property type="match status" value="1"/>
</dbReference>
<sequence length="292" mass="31948">MSREIALKGKIAVVAGGTRGAGRGISVKLGEAGATVYVTGRTTNSNQSPMGRKETIEETAELVTKAGGTGIPVKVDHTVESDVISLFDKIKKEHGRLDILVNDIWGGDPLTEWGKPIGTHDLNNGLQIQKQAVQSHIVTAHYSIPLFRENKKGLIIEITDGVDYKPRGNFYYSLAKISNIHMAQAMAQDLKDFNITAIAVTPGFLRSEAMLEYFGVTEENWKEGAKDDPHFIASETPSYIGEAIKCLASDPKIASKTGGVYSTWELSEVYGFKDIDGTQPHWGKYYKNNVET</sequence>
<dbReference type="InterPro" id="IPR002347">
    <property type="entry name" value="SDR_fam"/>
</dbReference>